<accession>A0A4R7E4R0</accession>
<name>A0A4R7E4R0_9FIRM</name>
<evidence type="ECO:0000313" key="2">
    <source>
        <dbReference type="Proteomes" id="UP000295758"/>
    </source>
</evidence>
<dbReference type="AlphaFoldDB" id="A0A4R7E4R0"/>
<comment type="caution">
    <text evidence="1">The sequence shown here is derived from an EMBL/GenBank/DDBJ whole genome shotgun (WGS) entry which is preliminary data.</text>
</comment>
<gene>
    <name evidence="1" type="ORF">BY453_12312</name>
</gene>
<organism evidence="1 2">
    <name type="scientific">Halanaerobium congolense</name>
    <dbReference type="NCBI Taxonomy" id="54121"/>
    <lineage>
        <taxon>Bacteria</taxon>
        <taxon>Bacillati</taxon>
        <taxon>Bacillota</taxon>
        <taxon>Clostridia</taxon>
        <taxon>Halanaerobiales</taxon>
        <taxon>Halanaerobiaceae</taxon>
        <taxon>Halanaerobium</taxon>
    </lineage>
</organism>
<dbReference type="Proteomes" id="UP000295758">
    <property type="component" value="Unassembled WGS sequence"/>
</dbReference>
<evidence type="ECO:0000313" key="1">
    <source>
        <dbReference type="EMBL" id="TDS28034.1"/>
    </source>
</evidence>
<dbReference type="EMBL" id="SOAA01000023">
    <property type="protein sequence ID" value="TDS28034.1"/>
    <property type="molecule type" value="Genomic_DNA"/>
</dbReference>
<proteinExistence type="predicted"/>
<dbReference type="RefSeq" id="WP_133618277.1">
    <property type="nucleotide sequence ID" value="NZ_SOAA01000023.1"/>
</dbReference>
<protein>
    <submittedName>
        <fullName evidence="1">Uncharacterized protein</fullName>
    </submittedName>
</protein>
<sequence>MNQKNKKVSFYSLEFKEKYKDNFFNKDKFIDLINYISDKDLDDRIIQKDSNNNDKALILENCEKITNNTYRVLLISCKYNFSPNYISSLDATERPSDKELYEGEKEKTHAVIKIKKNETLVILENNSTGVSITQFVYYFSEMLSESSIFGEKSNKIKVIYSIIPSDDFMDALDNTKRIRVAELFTTKEFLGSEFKNSLDREDKYMREEIQLKLKAKRSEGLLVRNAKKLYEKFSSDDSNIKRIRIYGKDQNDNKIKIDTKVFEKTEYVTTIINANGTINSDSIFDSLEKIIEAYSENW</sequence>
<reference evidence="1 2" key="1">
    <citation type="submission" date="2019-03" db="EMBL/GenBank/DDBJ databases">
        <title>Deep subsurface shale carbon reservoir microbial communities from Ohio and West Virginia, USA.</title>
        <authorList>
            <person name="Wrighton K."/>
        </authorList>
    </citation>
    <scope>NUCLEOTIDE SEQUENCE [LARGE SCALE GENOMIC DNA]</scope>
    <source>
        <strain evidence="1 2">UTICA-S4D12</strain>
    </source>
</reference>